<feature type="compositionally biased region" description="Low complexity" evidence="1">
    <location>
        <begin position="167"/>
        <end position="187"/>
    </location>
</feature>
<evidence type="ECO:0000256" key="2">
    <source>
        <dbReference type="SAM" id="Phobius"/>
    </source>
</evidence>
<evidence type="ECO:0000313" key="4">
    <source>
        <dbReference type="Proteomes" id="UP000704762"/>
    </source>
</evidence>
<feature type="compositionally biased region" description="Low complexity" evidence="1">
    <location>
        <begin position="275"/>
        <end position="311"/>
    </location>
</feature>
<feature type="region of interest" description="Disordered" evidence="1">
    <location>
        <begin position="167"/>
        <end position="363"/>
    </location>
</feature>
<feature type="transmembrane region" description="Helical" evidence="2">
    <location>
        <begin position="73"/>
        <end position="93"/>
    </location>
</feature>
<feature type="compositionally biased region" description="Polar residues" evidence="1">
    <location>
        <begin position="200"/>
        <end position="220"/>
    </location>
</feature>
<comment type="caution">
    <text evidence="3">The sequence shown here is derived from an EMBL/GenBank/DDBJ whole genome shotgun (WGS) entry which is preliminary data.</text>
</comment>
<organism evidence="3 4">
    <name type="scientific">Microlunatus panaciterrae</name>
    <dbReference type="NCBI Taxonomy" id="400768"/>
    <lineage>
        <taxon>Bacteria</taxon>
        <taxon>Bacillati</taxon>
        <taxon>Actinomycetota</taxon>
        <taxon>Actinomycetes</taxon>
        <taxon>Propionibacteriales</taxon>
        <taxon>Propionibacteriaceae</taxon>
        <taxon>Microlunatus</taxon>
    </lineage>
</organism>
<feature type="transmembrane region" description="Helical" evidence="2">
    <location>
        <begin position="136"/>
        <end position="157"/>
    </location>
</feature>
<feature type="transmembrane region" description="Helical" evidence="2">
    <location>
        <begin position="31"/>
        <end position="53"/>
    </location>
</feature>
<evidence type="ECO:0000313" key="3">
    <source>
        <dbReference type="EMBL" id="MBM7799773.1"/>
    </source>
</evidence>
<accession>A0ABS2RM70</accession>
<feature type="transmembrane region" description="Helical" evidence="2">
    <location>
        <begin position="100"/>
        <end position="124"/>
    </location>
</feature>
<keyword evidence="2" id="KW-0812">Transmembrane</keyword>
<reference evidence="3 4" key="1">
    <citation type="submission" date="2021-01" db="EMBL/GenBank/DDBJ databases">
        <title>Sequencing the genomes of 1000 actinobacteria strains.</title>
        <authorList>
            <person name="Klenk H.-P."/>
        </authorList>
    </citation>
    <scope>NUCLEOTIDE SEQUENCE [LARGE SCALE GENOMIC DNA]</scope>
    <source>
        <strain evidence="3 4">DSM 18662</strain>
    </source>
</reference>
<feature type="compositionally biased region" description="Low complexity" evidence="1">
    <location>
        <begin position="221"/>
        <end position="237"/>
    </location>
</feature>
<dbReference type="EMBL" id="JAFBCF010000001">
    <property type="protein sequence ID" value="MBM7799773.1"/>
    <property type="molecule type" value="Genomic_DNA"/>
</dbReference>
<protein>
    <submittedName>
        <fullName evidence="3">Uncharacterized protein</fullName>
    </submittedName>
</protein>
<sequence length="363" mass="37746">MAFSPFADGRPAKVRGDGNDVVTSLKKFREVAAFVLLGALALTMLMGLVSLIYLATLDGYGFASASAVAGDYFSSAVLVVLLTLVVASCVLVEPTPHARLLTLLSLIAVGGGVLLSLLFAVIGLAAPGGPTVVMSFFAYLAGLAPAVLAAIVLFRLLQGQPAQVRQRQAAPGYPQGQLGGPYAQPGYHPQSGRYPGSDQGPGQVQPTWQPDQASGASWQTAGHAASGASASSWGAPGDTSGWNAPSAGQPSASQPTAGSDWQPQHAPQQPYSPIQPAQPGQARQGQFPPAQQPAQNRPAQNQPAQNQPAQNRYEQHNPESAQETRVLPVQSQPSATGNEGPAPTDQQGRDDQPGQDWWSAPRQ</sequence>
<feature type="compositionally biased region" description="Polar residues" evidence="1">
    <location>
        <begin position="318"/>
        <end position="337"/>
    </location>
</feature>
<feature type="compositionally biased region" description="Polar residues" evidence="1">
    <location>
        <begin position="240"/>
        <end position="272"/>
    </location>
</feature>
<name>A0ABS2RM70_9ACTN</name>
<keyword evidence="2" id="KW-0472">Membrane</keyword>
<gene>
    <name evidence="3" type="ORF">JOE57_002694</name>
</gene>
<keyword evidence="2" id="KW-1133">Transmembrane helix</keyword>
<dbReference type="Proteomes" id="UP000704762">
    <property type="component" value="Unassembled WGS sequence"/>
</dbReference>
<keyword evidence="4" id="KW-1185">Reference proteome</keyword>
<dbReference type="RefSeq" id="WP_204918741.1">
    <property type="nucleotide sequence ID" value="NZ_BAAAQP010000003.1"/>
</dbReference>
<evidence type="ECO:0000256" key="1">
    <source>
        <dbReference type="SAM" id="MobiDB-lite"/>
    </source>
</evidence>
<proteinExistence type="predicted"/>